<feature type="region of interest" description="Disordered" evidence="1">
    <location>
        <begin position="77"/>
        <end position="100"/>
    </location>
</feature>
<feature type="region of interest" description="Disordered" evidence="1">
    <location>
        <begin position="17"/>
        <end position="36"/>
    </location>
</feature>
<organism evidence="2 3">
    <name type="scientific">Camelina sativa</name>
    <name type="common">False flax</name>
    <name type="synonym">Myagrum sativum</name>
    <dbReference type="NCBI Taxonomy" id="90675"/>
    <lineage>
        <taxon>Eukaryota</taxon>
        <taxon>Viridiplantae</taxon>
        <taxon>Streptophyta</taxon>
        <taxon>Embryophyta</taxon>
        <taxon>Tracheophyta</taxon>
        <taxon>Spermatophyta</taxon>
        <taxon>Magnoliopsida</taxon>
        <taxon>eudicotyledons</taxon>
        <taxon>Gunneridae</taxon>
        <taxon>Pentapetalae</taxon>
        <taxon>rosids</taxon>
        <taxon>malvids</taxon>
        <taxon>Brassicales</taxon>
        <taxon>Brassicaceae</taxon>
        <taxon>Camelineae</taxon>
        <taxon>Camelina</taxon>
    </lineage>
</organism>
<dbReference type="PANTHER" id="PTHR34542">
    <property type="entry name" value="OS08G0359900 PROTEIN"/>
    <property type="match status" value="1"/>
</dbReference>
<feature type="compositionally biased region" description="Low complexity" evidence="1">
    <location>
        <begin position="20"/>
        <end position="31"/>
    </location>
</feature>
<proteinExistence type="predicted"/>
<evidence type="ECO:0000256" key="1">
    <source>
        <dbReference type="SAM" id="MobiDB-lite"/>
    </source>
</evidence>
<dbReference type="RefSeq" id="XP_010415461.1">
    <property type="nucleotide sequence ID" value="XM_010417159.2"/>
</dbReference>
<name>A0ABM0SSD3_CAMSA</name>
<reference evidence="3" key="2">
    <citation type="submission" date="2025-08" db="UniProtKB">
        <authorList>
            <consortium name="RefSeq"/>
        </authorList>
    </citation>
    <scope>IDENTIFICATION</scope>
    <source>
        <tissue evidence="3">Leaf</tissue>
    </source>
</reference>
<evidence type="ECO:0000313" key="3">
    <source>
        <dbReference type="RefSeq" id="XP_010415461.1"/>
    </source>
</evidence>
<dbReference type="PANTHER" id="PTHR34542:SF1">
    <property type="entry name" value="OS08G0359900 PROTEIN"/>
    <property type="match status" value="1"/>
</dbReference>
<feature type="compositionally biased region" description="Acidic residues" evidence="1">
    <location>
        <begin position="84"/>
        <end position="94"/>
    </location>
</feature>
<accession>A0ABM0SSD3</accession>
<protein>
    <submittedName>
        <fullName evidence="3">Uncharacterized protein LOC104701467</fullName>
    </submittedName>
</protein>
<dbReference type="Proteomes" id="UP000694864">
    <property type="component" value="Chromosome 7"/>
</dbReference>
<sequence length="152" mass="17110">MATLQRFKFLGTQCGVAVQSPTRSPSPRTSPLVQLRRKKTTLKMLLSLASPSRREQPPLIHHNHKDVAGRKLKDLFVSSSSGEKEEEAEEEVELEERRKGKTKEEVLAAMAARLNAAASLQCESTDTTPAWFGFSKRLLQRAWRPKLDTIPE</sequence>
<reference evidence="2" key="1">
    <citation type="journal article" date="2014" name="Nat. Commun.">
        <title>The emerging biofuel crop Camelina sativa retains a highly undifferentiated hexaploid genome structure.</title>
        <authorList>
            <person name="Kagale S."/>
            <person name="Koh C."/>
            <person name="Nixon J."/>
            <person name="Bollina V."/>
            <person name="Clarke W.E."/>
            <person name="Tuteja R."/>
            <person name="Spillane C."/>
            <person name="Robinson S.J."/>
            <person name="Links M.G."/>
            <person name="Clarke C."/>
            <person name="Higgins E.E."/>
            <person name="Huebert T."/>
            <person name="Sharpe A.G."/>
            <person name="Parkin I.A."/>
        </authorList>
    </citation>
    <scope>NUCLEOTIDE SEQUENCE [LARGE SCALE GENOMIC DNA]</scope>
    <source>
        <strain evidence="2">cv. DH55</strain>
    </source>
</reference>
<gene>
    <name evidence="3" type="primary">LOC104701467</name>
</gene>
<dbReference type="GeneID" id="104701467"/>
<keyword evidence="2" id="KW-1185">Reference proteome</keyword>
<evidence type="ECO:0000313" key="2">
    <source>
        <dbReference type="Proteomes" id="UP000694864"/>
    </source>
</evidence>